<evidence type="ECO:0000256" key="7">
    <source>
        <dbReference type="ARBA" id="ARBA00023077"/>
    </source>
</evidence>
<keyword evidence="8 11" id="KW-0472">Membrane</keyword>
<dbReference type="EMBL" id="CU468135">
    <property type="protein sequence ID" value="CAO96782.1"/>
    <property type="molecule type" value="Genomic_DNA"/>
</dbReference>
<dbReference type="KEGG" id="eta:ETA_17360"/>
<keyword evidence="7 12" id="KW-0798">TonB box</keyword>
<reference evidence="17 18" key="1">
    <citation type="journal article" date="2008" name="Environ. Microbiol.">
        <title>The genome of Erwinia tasmaniensis strain Et1/99, a non-pathogenic bacterium in the genus Erwinia.</title>
        <authorList>
            <person name="Kube M."/>
            <person name="Migdoll A.M."/>
            <person name="Mueller I."/>
            <person name="Kuhl H."/>
            <person name="Beck A."/>
            <person name="Reinhardt R."/>
            <person name="Geider K."/>
        </authorList>
    </citation>
    <scope>NUCLEOTIDE SEQUENCE [LARGE SCALE GENOMIC DNA]</scope>
    <source>
        <strain evidence="18">DSM 17950 / CFBP 7177 / CIP 109463 / NCPPB 4357 / Et1/99</strain>
    </source>
</reference>
<keyword evidence="4 11" id="KW-1134">Transmembrane beta strand</keyword>
<evidence type="ECO:0000313" key="17">
    <source>
        <dbReference type="EMBL" id="CAO96782.1"/>
    </source>
</evidence>
<feature type="region of interest" description="Disordered" evidence="13">
    <location>
        <begin position="33"/>
        <end position="52"/>
    </location>
</feature>
<evidence type="ECO:0000256" key="9">
    <source>
        <dbReference type="ARBA" id="ARBA00023170"/>
    </source>
</evidence>
<feature type="domain" description="TonB-dependent receptor plug" evidence="16">
    <location>
        <begin position="65"/>
        <end position="191"/>
    </location>
</feature>
<evidence type="ECO:0000256" key="1">
    <source>
        <dbReference type="ARBA" id="ARBA00004571"/>
    </source>
</evidence>
<dbReference type="InterPro" id="IPR037066">
    <property type="entry name" value="Plug_dom_sf"/>
</dbReference>
<dbReference type="Pfam" id="PF00593">
    <property type="entry name" value="TonB_dep_Rec_b-barrel"/>
    <property type="match status" value="1"/>
</dbReference>
<evidence type="ECO:0000256" key="11">
    <source>
        <dbReference type="PROSITE-ProRule" id="PRU01360"/>
    </source>
</evidence>
<dbReference type="Gene3D" id="2.40.170.20">
    <property type="entry name" value="TonB-dependent receptor, beta-barrel domain"/>
    <property type="match status" value="1"/>
</dbReference>
<dbReference type="PROSITE" id="PS52016">
    <property type="entry name" value="TONB_DEPENDENT_REC_3"/>
    <property type="match status" value="1"/>
</dbReference>
<evidence type="ECO:0000256" key="12">
    <source>
        <dbReference type="RuleBase" id="RU003357"/>
    </source>
</evidence>
<feature type="chain" id="PRO_5002783986" evidence="14">
    <location>
        <begin position="33"/>
        <end position="794"/>
    </location>
</feature>
<dbReference type="Proteomes" id="UP000001726">
    <property type="component" value="Chromosome"/>
</dbReference>
<evidence type="ECO:0000259" key="16">
    <source>
        <dbReference type="Pfam" id="PF07715"/>
    </source>
</evidence>
<dbReference type="OrthoDB" id="9764669at2"/>
<evidence type="ECO:0000256" key="6">
    <source>
        <dbReference type="ARBA" id="ARBA00022729"/>
    </source>
</evidence>
<dbReference type="InterPro" id="IPR036942">
    <property type="entry name" value="Beta-barrel_TonB_sf"/>
</dbReference>
<dbReference type="GO" id="GO:0009279">
    <property type="term" value="C:cell outer membrane"/>
    <property type="evidence" value="ECO:0007669"/>
    <property type="project" value="UniProtKB-SubCell"/>
</dbReference>
<dbReference type="eggNOG" id="COG4771">
    <property type="taxonomic scope" value="Bacteria"/>
</dbReference>
<keyword evidence="9 17" id="KW-0675">Receptor</keyword>
<evidence type="ECO:0000256" key="13">
    <source>
        <dbReference type="SAM" id="MobiDB-lite"/>
    </source>
</evidence>
<dbReference type="Pfam" id="PF07715">
    <property type="entry name" value="Plug"/>
    <property type="match status" value="1"/>
</dbReference>
<name>B2VEV7_ERWT9</name>
<proteinExistence type="inferred from homology"/>
<sequence length="794" mass="86296">MFNLSIRQGFLHSSMMMGTLFSAAATSSSVMAQQNDGAPGIPTSQQQKAAPASDEALMTVLSPPVKKVAGSTVSINAAEMQQRGVNDFGSIMRYQPLIGAVGSSGGSGSGKSGFDRAGYAGYNIRGLEGNRVALDVDGIPQPDATGRSYAGRAGVNTFGIGRDYIDPYLYGRVDIEAGATATSRANTALGGSVSFQPKSADDYLLPGKPSYFGYQSDYDSSNRSWHSGITAAMGDDTLRGLIAYSRRDGQQTRNNSGVLDAYPANWHSDAVLASGIWQPNDQHRLIGTVDFYSKVNHTRYDSWNSRSTAVLGDANQQSNTRRWGVSLKDEWTPDNNGIDSLSNKIYFQRTEAHDNTLSPQEPISRGYQRTYSDYNVNIWGYEAQLAKTLGRHTLLSGVNASVAETERPFRQSPTQSVTKPQADSRTLALGAFVQDSMQFDIAGHGLVVVPGLRVAHQETKPQDVGNLAAGTAVLTPEVAQSLYGKTNSDTQLLPSISFNYDLTPGLMTYLQYKRGAQFPNANQLYGSWNLGSNYIPGAQYALVGSTELDTETSNNVEWGVKGQVSEGVTLNGSLFYNTYKNFIAYTRYTRAQSPEKFVNVPSNLATIYQAENRDKAYIWGGEISTKINYGTWFEEVNGLNTTFALGYSQGKSKSSYSGDKYVDLDSVAPVKAIVGMGWDDPSQRFGAAVTATFVKGKKAEATNRESYTNNGSSLTDPSSEYTRVPGYGVVDLSAWVKVSKNVKLSGGVYNLTDRKYWDYLSSRDLTGQTARDRNDRALAVMPGRHFQLGVNVDF</sequence>
<dbReference type="PANTHER" id="PTHR30069">
    <property type="entry name" value="TONB-DEPENDENT OUTER MEMBRANE RECEPTOR"/>
    <property type="match status" value="1"/>
</dbReference>
<feature type="domain" description="TonB-dependent receptor-like beta-barrel" evidence="15">
    <location>
        <begin position="279"/>
        <end position="751"/>
    </location>
</feature>
<dbReference type="GO" id="GO:0044718">
    <property type="term" value="P:siderophore transmembrane transport"/>
    <property type="evidence" value="ECO:0007669"/>
    <property type="project" value="TreeGrafter"/>
</dbReference>
<organism evidence="17 18">
    <name type="scientific">Erwinia tasmaniensis (strain DSM 17950 / CFBP 7177 / CIP 109463 / NCPPB 4357 / Et1/99)</name>
    <dbReference type="NCBI Taxonomy" id="465817"/>
    <lineage>
        <taxon>Bacteria</taxon>
        <taxon>Pseudomonadati</taxon>
        <taxon>Pseudomonadota</taxon>
        <taxon>Gammaproteobacteria</taxon>
        <taxon>Enterobacterales</taxon>
        <taxon>Erwiniaceae</taxon>
        <taxon>Erwinia</taxon>
    </lineage>
</organism>
<keyword evidence="5 11" id="KW-0812">Transmembrane</keyword>
<evidence type="ECO:0000256" key="3">
    <source>
        <dbReference type="ARBA" id="ARBA00022448"/>
    </source>
</evidence>
<evidence type="ECO:0000256" key="4">
    <source>
        <dbReference type="ARBA" id="ARBA00022452"/>
    </source>
</evidence>
<evidence type="ECO:0000259" key="15">
    <source>
        <dbReference type="Pfam" id="PF00593"/>
    </source>
</evidence>
<dbReference type="CDD" id="cd01347">
    <property type="entry name" value="ligand_gated_channel"/>
    <property type="match status" value="1"/>
</dbReference>
<dbReference type="Gene3D" id="2.170.130.10">
    <property type="entry name" value="TonB-dependent receptor, plug domain"/>
    <property type="match status" value="1"/>
</dbReference>
<feature type="compositionally biased region" description="Polar residues" evidence="13">
    <location>
        <begin position="33"/>
        <end position="48"/>
    </location>
</feature>
<dbReference type="InterPro" id="IPR039426">
    <property type="entry name" value="TonB-dep_rcpt-like"/>
</dbReference>
<keyword evidence="10 11" id="KW-0998">Cell outer membrane</keyword>
<dbReference type="PANTHER" id="PTHR30069:SF29">
    <property type="entry name" value="HEMOGLOBIN AND HEMOGLOBIN-HAPTOGLOBIN-BINDING PROTEIN 1-RELATED"/>
    <property type="match status" value="1"/>
</dbReference>
<dbReference type="RefSeq" id="WP_012441471.1">
    <property type="nucleotide sequence ID" value="NC_010694.1"/>
</dbReference>
<dbReference type="InterPro" id="IPR000531">
    <property type="entry name" value="Beta-barrel_TonB"/>
</dbReference>
<accession>B2VEV7</accession>
<evidence type="ECO:0000256" key="8">
    <source>
        <dbReference type="ARBA" id="ARBA00023136"/>
    </source>
</evidence>
<comment type="similarity">
    <text evidence="2">Belongs to the TonB-dependent receptor family. Hemoglobin/haptoglobin binding protein subfamily.</text>
</comment>
<evidence type="ECO:0000313" key="18">
    <source>
        <dbReference type="Proteomes" id="UP000001726"/>
    </source>
</evidence>
<keyword evidence="18" id="KW-1185">Reference proteome</keyword>
<dbReference type="AlphaFoldDB" id="B2VEV7"/>
<gene>
    <name evidence="17" type="ordered locus">ETA_17360</name>
</gene>
<dbReference type="STRING" id="465817.ETA_17360"/>
<dbReference type="GO" id="GO:0015344">
    <property type="term" value="F:siderophore uptake transmembrane transporter activity"/>
    <property type="evidence" value="ECO:0007669"/>
    <property type="project" value="TreeGrafter"/>
</dbReference>
<evidence type="ECO:0000256" key="2">
    <source>
        <dbReference type="ARBA" id="ARBA00008143"/>
    </source>
</evidence>
<evidence type="ECO:0000256" key="14">
    <source>
        <dbReference type="SAM" id="SignalP"/>
    </source>
</evidence>
<evidence type="ECO:0000256" key="5">
    <source>
        <dbReference type="ARBA" id="ARBA00022692"/>
    </source>
</evidence>
<comment type="subcellular location">
    <subcellularLocation>
        <location evidence="1 11">Cell outer membrane</location>
        <topology evidence="1 11">Multi-pass membrane protein</topology>
    </subcellularLocation>
</comment>
<evidence type="ECO:0000256" key="10">
    <source>
        <dbReference type="ARBA" id="ARBA00023237"/>
    </source>
</evidence>
<dbReference type="InterPro" id="IPR012910">
    <property type="entry name" value="Plug_dom"/>
</dbReference>
<protein>
    <submittedName>
        <fullName evidence="17">TonB-dependent haemoglobin/transferrin/lactoferrin receptor</fullName>
    </submittedName>
</protein>
<dbReference type="HOGENOM" id="CLU_008287_19_0_6"/>
<dbReference type="SUPFAM" id="SSF56935">
    <property type="entry name" value="Porins"/>
    <property type="match status" value="1"/>
</dbReference>
<keyword evidence="6 14" id="KW-0732">Signal</keyword>
<keyword evidence="3 11" id="KW-0813">Transport</keyword>
<feature type="signal peptide" evidence="14">
    <location>
        <begin position="1"/>
        <end position="32"/>
    </location>
</feature>